<feature type="compositionally biased region" description="Basic and acidic residues" evidence="1">
    <location>
        <begin position="226"/>
        <end position="240"/>
    </location>
</feature>
<organism evidence="2 3">
    <name type="scientific">Postia placenta MAD-698-R-SB12</name>
    <dbReference type="NCBI Taxonomy" id="670580"/>
    <lineage>
        <taxon>Eukaryota</taxon>
        <taxon>Fungi</taxon>
        <taxon>Dikarya</taxon>
        <taxon>Basidiomycota</taxon>
        <taxon>Agaricomycotina</taxon>
        <taxon>Agaricomycetes</taxon>
        <taxon>Polyporales</taxon>
        <taxon>Adustoporiaceae</taxon>
        <taxon>Rhodonia</taxon>
    </lineage>
</organism>
<evidence type="ECO:0000256" key="1">
    <source>
        <dbReference type="SAM" id="MobiDB-lite"/>
    </source>
</evidence>
<feature type="compositionally biased region" description="Basic and acidic residues" evidence="1">
    <location>
        <begin position="494"/>
        <end position="509"/>
    </location>
</feature>
<proteinExistence type="predicted"/>
<feature type="region of interest" description="Disordered" evidence="1">
    <location>
        <begin position="341"/>
        <end position="397"/>
    </location>
</feature>
<name>A0A1X6MNX8_9APHY</name>
<feature type="region of interest" description="Disordered" evidence="1">
    <location>
        <begin position="81"/>
        <end position="103"/>
    </location>
</feature>
<accession>A0A1X6MNX8</accession>
<reference evidence="2 3" key="1">
    <citation type="submission" date="2017-04" db="EMBL/GenBank/DDBJ databases">
        <title>Genome Sequence of the Model Brown-Rot Fungus Postia placenta SB12.</title>
        <authorList>
            <consortium name="DOE Joint Genome Institute"/>
            <person name="Gaskell J."/>
            <person name="Kersten P."/>
            <person name="Larrondo L.F."/>
            <person name="Canessa P."/>
            <person name="Martinez D."/>
            <person name="Hibbett D."/>
            <person name="Schmoll M."/>
            <person name="Kubicek C.P."/>
            <person name="Martinez A.T."/>
            <person name="Yadav J."/>
            <person name="Master E."/>
            <person name="Magnuson J.K."/>
            <person name="James T."/>
            <person name="Yaver D."/>
            <person name="Berka R."/>
            <person name="Labutti K."/>
            <person name="Lipzen A."/>
            <person name="Aerts A."/>
            <person name="Barry K."/>
            <person name="Henrissat B."/>
            <person name="Blanchette R."/>
            <person name="Grigoriev I."/>
            <person name="Cullen D."/>
        </authorList>
    </citation>
    <scope>NUCLEOTIDE SEQUENCE [LARGE SCALE GENOMIC DNA]</scope>
    <source>
        <strain evidence="2 3">MAD-698-R-SB12</strain>
    </source>
</reference>
<feature type="compositionally biased region" description="Acidic residues" evidence="1">
    <location>
        <begin position="357"/>
        <end position="369"/>
    </location>
</feature>
<feature type="region of interest" description="Disordered" evidence="1">
    <location>
        <begin position="463"/>
        <end position="518"/>
    </location>
</feature>
<evidence type="ECO:0000313" key="2">
    <source>
        <dbReference type="EMBL" id="OSX58030.1"/>
    </source>
</evidence>
<gene>
    <name evidence="2" type="ORF">POSPLADRAFT_1067693</name>
</gene>
<evidence type="ECO:0000313" key="3">
    <source>
        <dbReference type="Proteomes" id="UP000194127"/>
    </source>
</evidence>
<feature type="compositionally biased region" description="Acidic residues" evidence="1">
    <location>
        <begin position="377"/>
        <end position="386"/>
    </location>
</feature>
<feature type="region of interest" description="Disordered" evidence="1">
    <location>
        <begin position="411"/>
        <end position="441"/>
    </location>
</feature>
<dbReference type="EMBL" id="KZ110606">
    <property type="protein sequence ID" value="OSX58030.1"/>
    <property type="molecule type" value="Genomic_DNA"/>
</dbReference>
<dbReference type="GeneID" id="36327166"/>
<feature type="region of interest" description="Disordered" evidence="1">
    <location>
        <begin position="208"/>
        <end position="270"/>
    </location>
</feature>
<protein>
    <submittedName>
        <fullName evidence="2">Uncharacterized protein</fullName>
    </submittedName>
</protein>
<dbReference type="Proteomes" id="UP000194127">
    <property type="component" value="Unassembled WGS sequence"/>
</dbReference>
<dbReference type="OrthoDB" id="10370360at2759"/>
<sequence length="518" mass="55720">MTNRKELRSVEKPSETSATMDTFYHQCQFQTSPMAVCGSRQGPAIIPIIQHIPGGAPDRLLDARDERFESYATSALREPGGHKVKEFRNGPHAPDGGSMGVASGTDIDIDHELAGTDEAGECGCVDAVYCDGVTAVSVECRRGDGWKMIHERGVGSEEGVGDWRSSAADAAREAGNMLMLGLEPLKSRDGLDADHAIEGVRAVAEDGARHAEVGHAAAPEEEQESSEQRESAKHAADDRAGNGCAVAGRTRELDDPEAVLDAEPGILPDEKGTDAVKVVAGIDVNALEKVAEENVADAFGKDADKIEEEETTDNKDEVCDTDDDTGVVLEEDPAEIVLVGPEELIDEEEVDRNTTYLEEEADAESTEADDVAKDESDIAPEAELGEPDPQGPDVDLEGLLSPLCVEEGVVLAREKEDETWNEEEAGEDERPSRAADGLDLCMPTAATRSRSLLSASRAELDPRWWKTDYRSAKQPPTEPHVGRGPDSAASAPDIARDRESPENRVDKSFHLRGLPRRG</sequence>
<keyword evidence="3" id="KW-1185">Reference proteome</keyword>
<feature type="region of interest" description="Disordered" evidence="1">
    <location>
        <begin position="301"/>
        <end position="326"/>
    </location>
</feature>
<dbReference type="RefSeq" id="XP_024334824.1">
    <property type="nucleotide sequence ID" value="XM_024482216.1"/>
</dbReference>
<dbReference type="AlphaFoldDB" id="A0A1X6MNX8"/>